<dbReference type="Proteomes" id="UP001156627">
    <property type="component" value="Unassembled WGS sequence"/>
</dbReference>
<evidence type="ECO:0000313" key="3">
    <source>
        <dbReference type="Proteomes" id="UP001156627"/>
    </source>
</evidence>
<evidence type="ECO:0000313" key="2">
    <source>
        <dbReference type="EMBL" id="GLQ87758.1"/>
    </source>
</evidence>
<feature type="transmembrane region" description="Helical" evidence="1">
    <location>
        <begin position="43"/>
        <end position="63"/>
    </location>
</feature>
<keyword evidence="1" id="KW-0812">Transmembrane</keyword>
<feature type="transmembrane region" description="Helical" evidence="1">
    <location>
        <begin position="83"/>
        <end position="102"/>
    </location>
</feature>
<dbReference type="EMBL" id="BSOA01000012">
    <property type="protein sequence ID" value="GLQ87758.1"/>
    <property type="molecule type" value="Genomic_DNA"/>
</dbReference>
<comment type="caution">
    <text evidence="2">The sequence shown here is derived from an EMBL/GenBank/DDBJ whole genome shotgun (WGS) entry which is preliminary data.</text>
</comment>
<sequence length="107" mass="12006">MNPSHDDSIEALLRRQFEGPVADNGFSDQVMQRLPTRRRRATWPLWVGVLTGAAACWICMASVPLLHAGWRDWRAGEPSMAAIGMWVAMLAMSLLALVWSLAESRER</sequence>
<evidence type="ECO:0000256" key="1">
    <source>
        <dbReference type="SAM" id="Phobius"/>
    </source>
</evidence>
<dbReference type="RefSeq" id="WP_284331203.1">
    <property type="nucleotide sequence ID" value="NZ_BSOA01000012.1"/>
</dbReference>
<keyword evidence="1" id="KW-0472">Membrane</keyword>
<evidence type="ECO:0008006" key="4">
    <source>
        <dbReference type="Google" id="ProtNLM"/>
    </source>
</evidence>
<gene>
    <name evidence="2" type="ORF">GCM10007898_13260</name>
</gene>
<protein>
    <recommendedName>
        <fullName evidence="4">DUF5056 domain-containing protein</fullName>
    </recommendedName>
</protein>
<keyword evidence="3" id="KW-1185">Reference proteome</keyword>
<name>A0ABQ5X9L6_9GAMM</name>
<keyword evidence="1" id="KW-1133">Transmembrane helix</keyword>
<reference evidence="3" key="1">
    <citation type="journal article" date="2019" name="Int. J. Syst. Evol. Microbiol.">
        <title>The Global Catalogue of Microorganisms (GCM) 10K type strain sequencing project: providing services to taxonomists for standard genome sequencing and annotation.</title>
        <authorList>
            <consortium name="The Broad Institute Genomics Platform"/>
            <consortium name="The Broad Institute Genome Sequencing Center for Infectious Disease"/>
            <person name="Wu L."/>
            <person name="Ma J."/>
        </authorList>
    </citation>
    <scope>NUCLEOTIDE SEQUENCE [LARGE SCALE GENOMIC DNA]</scope>
    <source>
        <strain evidence="3">NBRC 111981</strain>
    </source>
</reference>
<proteinExistence type="predicted"/>
<organism evidence="2 3">
    <name type="scientific">Dyella flagellata</name>
    <dbReference type="NCBI Taxonomy" id="1867833"/>
    <lineage>
        <taxon>Bacteria</taxon>
        <taxon>Pseudomonadati</taxon>
        <taxon>Pseudomonadota</taxon>
        <taxon>Gammaproteobacteria</taxon>
        <taxon>Lysobacterales</taxon>
        <taxon>Rhodanobacteraceae</taxon>
        <taxon>Dyella</taxon>
    </lineage>
</organism>
<accession>A0ABQ5X9L6</accession>